<dbReference type="Gene3D" id="1.10.290.10">
    <property type="entry name" value="Topoisomerase I, domain 4"/>
    <property type="match status" value="1"/>
</dbReference>
<evidence type="ECO:0000256" key="1">
    <source>
        <dbReference type="ARBA" id="ARBA00000213"/>
    </source>
</evidence>
<name>A0AAP6EPP3_STRAP</name>
<dbReference type="InterPro" id="IPR000380">
    <property type="entry name" value="Topo_IA"/>
</dbReference>
<dbReference type="EC" id="5.6.2.1" evidence="3"/>
<evidence type="ECO:0000256" key="6">
    <source>
        <dbReference type="ARBA" id="ARBA00023029"/>
    </source>
</evidence>
<dbReference type="InterPro" id="IPR003601">
    <property type="entry name" value="Topo_IA_2"/>
</dbReference>
<dbReference type="NCBIfam" id="TIGR01056">
    <property type="entry name" value="topB"/>
    <property type="match status" value="1"/>
</dbReference>
<evidence type="ECO:0000256" key="11">
    <source>
        <dbReference type="ARBA" id="ARBA00032235"/>
    </source>
</evidence>
<evidence type="ECO:0000313" key="15">
    <source>
        <dbReference type="EMBL" id="MDX5041136.1"/>
    </source>
</evidence>
<dbReference type="AlphaFoldDB" id="A0AAP6EPP3"/>
<keyword evidence="5" id="KW-0460">Magnesium</keyword>
<dbReference type="CDD" id="cd00186">
    <property type="entry name" value="TOP1Ac"/>
    <property type="match status" value="1"/>
</dbReference>
<dbReference type="InterPro" id="IPR006171">
    <property type="entry name" value="TOPRIM_dom"/>
</dbReference>
<organism evidence="15">
    <name type="scientific">Streptococcus anginosus</name>
    <dbReference type="NCBI Taxonomy" id="1328"/>
    <lineage>
        <taxon>Bacteria</taxon>
        <taxon>Bacillati</taxon>
        <taxon>Bacillota</taxon>
        <taxon>Bacilli</taxon>
        <taxon>Lactobacillales</taxon>
        <taxon>Streptococcaceae</taxon>
        <taxon>Streptococcus</taxon>
        <taxon>Streptococcus anginosus group</taxon>
    </lineage>
</organism>
<keyword evidence="8" id="KW-0413">Isomerase</keyword>
<dbReference type="PRINTS" id="PR00417">
    <property type="entry name" value="PRTPISMRASEI"/>
</dbReference>
<gene>
    <name evidence="15" type="ORF">SFH28_09835</name>
</gene>
<comment type="similarity">
    <text evidence="2">Belongs to the type IA topoisomerase family.</text>
</comment>
<evidence type="ECO:0000256" key="5">
    <source>
        <dbReference type="ARBA" id="ARBA00022842"/>
    </source>
</evidence>
<keyword evidence="4" id="KW-0479">Metal-binding</keyword>
<dbReference type="PANTHER" id="PTHR11390:SF21">
    <property type="entry name" value="DNA TOPOISOMERASE 3-ALPHA"/>
    <property type="match status" value="1"/>
</dbReference>
<dbReference type="GO" id="GO:0003917">
    <property type="term" value="F:DNA topoisomerase type I (single strand cut, ATP-independent) activity"/>
    <property type="evidence" value="ECO:0007669"/>
    <property type="project" value="UniProtKB-EC"/>
</dbReference>
<dbReference type="GO" id="GO:0006310">
    <property type="term" value="P:DNA recombination"/>
    <property type="evidence" value="ECO:0007669"/>
    <property type="project" value="TreeGrafter"/>
</dbReference>
<dbReference type="SUPFAM" id="SSF56712">
    <property type="entry name" value="Prokaryotic type I DNA topoisomerase"/>
    <property type="match status" value="1"/>
</dbReference>
<dbReference type="GO" id="GO:0043597">
    <property type="term" value="C:cytoplasmic replication fork"/>
    <property type="evidence" value="ECO:0007669"/>
    <property type="project" value="TreeGrafter"/>
</dbReference>
<proteinExistence type="inferred from homology"/>
<dbReference type="Gene3D" id="3.40.50.140">
    <property type="match status" value="1"/>
</dbReference>
<dbReference type="InterPro" id="IPR013497">
    <property type="entry name" value="Topo_IA_cen"/>
</dbReference>
<dbReference type="InterPro" id="IPR023406">
    <property type="entry name" value="Topo_IA_AS"/>
</dbReference>
<reference evidence="15" key="1">
    <citation type="submission" date="2023-11" db="EMBL/GenBank/DDBJ databases">
        <title>Streptococcus anginosus urogential strains.</title>
        <authorList>
            <person name="Appleberry H."/>
            <person name="Garcia-Israel J."/>
            <person name="Wolfe A."/>
            <person name="Putonti C."/>
        </authorList>
    </citation>
    <scope>NUCLEOTIDE SEQUENCE</scope>
    <source>
        <strain evidence="15">UMB1758</strain>
    </source>
</reference>
<dbReference type="Pfam" id="PF01131">
    <property type="entry name" value="Topoisom_bac"/>
    <property type="match status" value="1"/>
</dbReference>
<evidence type="ECO:0000256" key="8">
    <source>
        <dbReference type="ARBA" id="ARBA00023235"/>
    </source>
</evidence>
<dbReference type="InterPro" id="IPR013824">
    <property type="entry name" value="Topo_IA_cen_sub1"/>
</dbReference>
<evidence type="ECO:0000256" key="4">
    <source>
        <dbReference type="ARBA" id="ARBA00022723"/>
    </source>
</evidence>
<dbReference type="SMART" id="SM00436">
    <property type="entry name" value="TOP1Bc"/>
    <property type="match status" value="1"/>
</dbReference>
<dbReference type="PANTHER" id="PTHR11390">
    <property type="entry name" value="PROKARYOTIC DNA TOPOISOMERASE"/>
    <property type="match status" value="1"/>
</dbReference>
<dbReference type="EMBL" id="JAWWVP010000012">
    <property type="protein sequence ID" value="MDX5041136.1"/>
    <property type="molecule type" value="Genomic_DNA"/>
</dbReference>
<dbReference type="GO" id="GO:0006265">
    <property type="term" value="P:DNA topological change"/>
    <property type="evidence" value="ECO:0007669"/>
    <property type="project" value="InterPro"/>
</dbReference>
<evidence type="ECO:0000256" key="7">
    <source>
        <dbReference type="ARBA" id="ARBA00023125"/>
    </source>
</evidence>
<dbReference type="GO" id="GO:0006281">
    <property type="term" value="P:DNA repair"/>
    <property type="evidence" value="ECO:0007669"/>
    <property type="project" value="TreeGrafter"/>
</dbReference>
<evidence type="ECO:0000259" key="14">
    <source>
        <dbReference type="PROSITE" id="PS52039"/>
    </source>
</evidence>
<feature type="domain" description="Toprim" evidence="13">
    <location>
        <begin position="1"/>
        <end position="134"/>
    </location>
</feature>
<dbReference type="GO" id="GO:0046872">
    <property type="term" value="F:metal ion binding"/>
    <property type="evidence" value="ECO:0007669"/>
    <property type="project" value="UniProtKB-KW"/>
</dbReference>
<evidence type="ECO:0000256" key="3">
    <source>
        <dbReference type="ARBA" id="ARBA00012891"/>
    </source>
</evidence>
<dbReference type="InterPro" id="IPR005738">
    <property type="entry name" value="TopoIII"/>
</dbReference>
<dbReference type="NCBIfam" id="NF005829">
    <property type="entry name" value="PRK07726.1"/>
    <property type="match status" value="1"/>
</dbReference>
<dbReference type="GO" id="GO:0003677">
    <property type="term" value="F:DNA binding"/>
    <property type="evidence" value="ECO:0007669"/>
    <property type="project" value="UniProtKB-KW"/>
</dbReference>
<dbReference type="InterPro" id="IPR013825">
    <property type="entry name" value="Topo_IA_cen_sub2"/>
</dbReference>
<dbReference type="InterPro" id="IPR003602">
    <property type="entry name" value="Topo_IA_DNA-bd_dom"/>
</dbReference>
<dbReference type="SMART" id="SM00437">
    <property type="entry name" value="TOP1Ac"/>
    <property type="match status" value="1"/>
</dbReference>
<evidence type="ECO:0000256" key="12">
    <source>
        <dbReference type="ARBA" id="ARBA00032877"/>
    </source>
</evidence>
<comment type="caution">
    <text evidence="15">The sequence shown here is derived from an EMBL/GenBank/DDBJ whole genome shotgun (WGS) entry which is preliminary data.</text>
</comment>
<comment type="catalytic activity">
    <reaction evidence="1">
        <text>ATP-independent breakage of single-stranded DNA, followed by passage and rejoining.</text>
        <dbReference type="EC" id="5.6.2.1"/>
    </reaction>
</comment>
<dbReference type="RefSeq" id="WP_320060466.1">
    <property type="nucleotide sequence ID" value="NZ_JAWWVP020000001.1"/>
</dbReference>
<keyword evidence="6" id="KW-0799">Topoisomerase</keyword>
<dbReference type="Pfam" id="PF01751">
    <property type="entry name" value="Toprim"/>
    <property type="match status" value="1"/>
</dbReference>
<dbReference type="InterPro" id="IPR034144">
    <property type="entry name" value="TOPRIM_TopoIII"/>
</dbReference>
<keyword evidence="7" id="KW-0238">DNA-binding</keyword>
<evidence type="ECO:0000259" key="13">
    <source>
        <dbReference type="PROSITE" id="PS50880"/>
    </source>
</evidence>
<accession>A0AAP6EPP3</accession>
<dbReference type="PROSITE" id="PS00396">
    <property type="entry name" value="TOPO_IA_1"/>
    <property type="match status" value="1"/>
</dbReference>
<dbReference type="SMART" id="SM00493">
    <property type="entry name" value="TOPRIM"/>
    <property type="match status" value="1"/>
</dbReference>
<evidence type="ECO:0000256" key="9">
    <source>
        <dbReference type="ARBA" id="ARBA00030003"/>
    </source>
</evidence>
<dbReference type="Gene3D" id="1.10.460.10">
    <property type="entry name" value="Topoisomerase I, domain 2"/>
    <property type="match status" value="1"/>
</dbReference>
<sequence>MKLVIAEKPSVAISIAKVIGANKKKDGYYEGNGYSVSWCVGHLIQMANPDAYDEKYAKWNITDLPIIPSDYKYEVAKATKKQFNILKKLMNDKEIDSVINACDAGREGESIFRLVYNEAKCKKKMKRLWISSMEDSAIKEGFDNLTDGKDYDNLFESAQARAIADWLVGMNISRLYSCLYQQNYSVGRVQTPTLAMIVKRDDEIANYQKEKYYTVELSMNGFTLSTDKIGDEITAEQLINLIGDNIEITDVIQKEKITKPDLPFDLTTLQRECNKYFGYSAKQTLDYAQSLYEKKLITYPRTDSRCLTEDMIVSTVNNILGKNDFDTERIKVVFDSKKVTDHHAMIPTVSSLSEDLSGIPESEAKVYRLISNKLHASVGYPLIENTTKIVASFDGFEFTSSGKVIKDEGFSKYLKEYKSKKNEDIELPDVKVGDVISIDNKNIKEKFTQPPKHFTEDTLLKAMEVAGNEALEKGVEVERKGLGTPATRAGIIENLIYKGFVERDKKNLIATHKGISLVTIVSDTFKSAETTAKWEMELADIAKGKSSKEKFLKDIESEIQEAVLKYRK</sequence>
<dbReference type="Gene3D" id="2.70.20.10">
    <property type="entry name" value="Topoisomerase I, domain 3"/>
    <property type="match status" value="1"/>
</dbReference>
<dbReference type="InterPro" id="IPR023405">
    <property type="entry name" value="Topo_IA_core_domain"/>
</dbReference>
<evidence type="ECO:0000256" key="10">
    <source>
        <dbReference type="ARBA" id="ARBA00031985"/>
    </source>
</evidence>
<dbReference type="CDD" id="cd03362">
    <property type="entry name" value="TOPRIM_TopoIA_TopoIII"/>
    <property type="match status" value="1"/>
</dbReference>
<dbReference type="InterPro" id="IPR013826">
    <property type="entry name" value="Topo_IA_cen_sub3"/>
</dbReference>
<evidence type="ECO:0000256" key="2">
    <source>
        <dbReference type="ARBA" id="ARBA00009446"/>
    </source>
</evidence>
<dbReference type="PROSITE" id="PS50880">
    <property type="entry name" value="TOPRIM"/>
    <property type="match status" value="1"/>
</dbReference>
<protein>
    <recommendedName>
        <fullName evidence="3">DNA topoisomerase</fullName>
        <ecNumber evidence="3">5.6.2.1</ecNumber>
    </recommendedName>
    <alternativeName>
        <fullName evidence="12">Omega-protein</fullName>
    </alternativeName>
    <alternativeName>
        <fullName evidence="11">Relaxing enzyme</fullName>
    </alternativeName>
    <alternativeName>
        <fullName evidence="9">Swivelase</fullName>
    </alternativeName>
    <alternativeName>
        <fullName evidence="10">Untwisting enzyme</fullName>
    </alternativeName>
</protein>
<feature type="domain" description="Topo IA-type catalytic" evidence="14">
    <location>
        <begin position="151"/>
        <end position="564"/>
    </location>
</feature>
<dbReference type="PROSITE" id="PS52039">
    <property type="entry name" value="TOPO_IA_2"/>
    <property type="match status" value="1"/>
</dbReference>